<organism evidence="3 4">
    <name type="scientific">Algoriphagus lacus</name>
    <dbReference type="NCBI Taxonomy" id="2056311"/>
    <lineage>
        <taxon>Bacteria</taxon>
        <taxon>Pseudomonadati</taxon>
        <taxon>Bacteroidota</taxon>
        <taxon>Cytophagia</taxon>
        <taxon>Cytophagales</taxon>
        <taxon>Cyclobacteriaceae</taxon>
        <taxon>Algoriphagus</taxon>
    </lineage>
</organism>
<feature type="domain" description="DUF1214" evidence="1">
    <location>
        <begin position="391"/>
        <end position="497"/>
    </location>
</feature>
<evidence type="ECO:0000259" key="1">
    <source>
        <dbReference type="Pfam" id="PF06742"/>
    </source>
</evidence>
<name>A0A418PMH4_9BACT</name>
<keyword evidence="4" id="KW-1185">Reference proteome</keyword>
<dbReference type="Pfam" id="PF06863">
    <property type="entry name" value="DUF1254"/>
    <property type="match status" value="1"/>
</dbReference>
<protein>
    <submittedName>
        <fullName evidence="3">DUF1254 domain-containing protein</fullName>
    </submittedName>
</protein>
<dbReference type="InterPro" id="IPR010679">
    <property type="entry name" value="DUF1254"/>
</dbReference>
<dbReference type="Proteomes" id="UP000283522">
    <property type="component" value="Unassembled WGS sequence"/>
</dbReference>
<dbReference type="AlphaFoldDB" id="A0A418PMH4"/>
<evidence type="ECO:0000313" key="4">
    <source>
        <dbReference type="Proteomes" id="UP000283522"/>
    </source>
</evidence>
<evidence type="ECO:0000259" key="2">
    <source>
        <dbReference type="Pfam" id="PF06863"/>
    </source>
</evidence>
<dbReference type="Gene3D" id="2.60.40.1610">
    <property type="entry name" value="Domain of unknown function DUF1254"/>
    <property type="match status" value="1"/>
</dbReference>
<proteinExistence type="predicted"/>
<dbReference type="InterPro" id="IPR010621">
    <property type="entry name" value="DUF1214"/>
</dbReference>
<dbReference type="Gene3D" id="1.10.3360.10">
    <property type="entry name" value="VPA0735-like domain"/>
    <property type="match status" value="1"/>
</dbReference>
<dbReference type="Gene3D" id="2.60.120.600">
    <property type="entry name" value="Domain of unknown function DUF1214, C-terminal domain"/>
    <property type="match status" value="1"/>
</dbReference>
<dbReference type="OrthoDB" id="272779at2"/>
<accession>A0A418PMH4</accession>
<sequence>MKKNTNQSIYVFLFLSIIGLAFRCAPKTPEEKTTTPVQSYKMTTKIPEGIAIPDQIDSRIGTLNFFDGFPDSATVDKLYDNLDFQRAVQAYLLGLAPVSQYANRKGILEVGPANLTVPIFEDIMNARSLFLTPNNNTPYTWFWLDLKDGPLVMEIPPRVLGLIDDMWYKFVTDLGFMGPDKGEGGKYLLLPPNYKGEIPKGYHVVQSPTYSIWVAWRTFLVDGDTKPEVDNVKKLTKIYPLSQTGNPPSLNFVNVSDKDFNSIAPADYTFWEYLDKVVQEEPTETVNPVTLGYWASIGIRKGQPFNPDERMKKILTEAALVGDATARAVSYKSREKDAYFYPNSAWCNPMNASGYTFEKDGVSLLDMNTFFFFYATGITPAMDSKVVGQGSQYMAAFVDSKGKGLDGGKNYKLHLPPNIPVANFWSVILYDNQTRSMLQNDQKWPAVTSQSKETLINPDGSVDIYFGPKPPEGKENNWVQTIPGKGWNTLLRIYGPLQPWFDKTWRPGEIEEVK</sequence>
<dbReference type="InterPro" id="IPR037050">
    <property type="entry name" value="DUF1254_sf"/>
</dbReference>
<dbReference type="PANTHER" id="PTHR36509">
    <property type="entry name" value="BLL3101 PROTEIN"/>
    <property type="match status" value="1"/>
</dbReference>
<reference evidence="3 4" key="1">
    <citation type="submission" date="2018-09" db="EMBL/GenBank/DDBJ databases">
        <authorList>
            <person name="Wang X."/>
            <person name="Du Z."/>
        </authorList>
    </citation>
    <scope>NUCLEOTIDE SEQUENCE [LARGE SCALE GENOMIC DNA]</scope>
    <source>
        <strain evidence="3 4">N3</strain>
    </source>
</reference>
<comment type="caution">
    <text evidence="3">The sequence shown here is derived from an EMBL/GenBank/DDBJ whole genome shotgun (WGS) entry which is preliminary data.</text>
</comment>
<feature type="domain" description="DUF1254" evidence="2">
    <location>
        <begin position="126"/>
        <end position="240"/>
    </location>
</feature>
<gene>
    <name evidence="3" type="ORF">D0X99_18560</name>
</gene>
<evidence type="ECO:0000313" key="3">
    <source>
        <dbReference type="EMBL" id="RIW12521.1"/>
    </source>
</evidence>
<dbReference type="InterPro" id="IPR037049">
    <property type="entry name" value="DUF1214_C_sf"/>
</dbReference>
<dbReference type="PANTHER" id="PTHR36509:SF3">
    <property type="entry name" value="SIGNAL PEPTIDE PROTEIN"/>
    <property type="match status" value="1"/>
</dbReference>
<dbReference type="SUPFAM" id="SSF160935">
    <property type="entry name" value="VPA0735-like"/>
    <property type="match status" value="1"/>
</dbReference>
<dbReference type="Pfam" id="PF06742">
    <property type="entry name" value="DUF1214"/>
    <property type="match status" value="1"/>
</dbReference>
<dbReference type="EMBL" id="QXML01000013">
    <property type="protein sequence ID" value="RIW12521.1"/>
    <property type="molecule type" value="Genomic_DNA"/>
</dbReference>